<evidence type="ECO:0000256" key="7">
    <source>
        <dbReference type="ARBA" id="ARBA00023170"/>
    </source>
</evidence>
<keyword evidence="7 20" id="KW-0675">Receptor</keyword>
<dbReference type="GO" id="GO:0005524">
    <property type="term" value="F:ATP binding"/>
    <property type="evidence" value="ECO:0007669"/>
    <property type="project" value="UniProtKB-UniRule"/>
</dbReference>
<evidence type="ECO:0000256" key="17">
    <source>
        <dbReference type="SAM" id="SignalP"/>
    </source>
</evidence>
<evidence type="ECO:0000256" key="5">
    <source>
        <dbReference type="ARBA" id="ARBA00023136"/>
    </source>
</evidence>
<dbReference type="Gene3D" id="1.10.510.10">
    <property type="entry name" value="Transferase(Phosphotransferase) domain 1"/>
    <property type="match status" value="1"/>
</dbReference>
<organism evidence="20 21">
    <name type="scientific">Stegodyphus mimosarum</name>
    <name type="common">African social velvet spider</name>
    <dbReference type="NCBI Taxonomy" id="407821"/>
    <lineage>
        <taxon>Eukaryota</taxon>
        <taxon>Metazoa</taxon>
        <taxon>Ecdysozoa</taxon>
        <taxon>Arthropoda</taxon>
        <taxon>Chelicerata</taxon>
        <taxon>Arachnida</taxon>
        <taxon>Araneae</taxon>
        <taxon>Araneomorphae</taxon>
        <taxon>Entelegynae</taxon>
        <taxon>Eresoidea</taxon>
        <taxon>Eresidae</taxon>
        <taxon>Stegodyphus</taxon>
    </lineage>
</organism>
<comment type="subcellular location">
    <subcellularLocation>
        <location evidence="1">Membrane</location>
        <topology evidence="1">Single-pass membrane protein</topology>
    </subcellularLocation>
</comment>
<evidence type="ECO:0000256" key="3">
    <source>
        <dbReference type="ARBA" id="ARBA00022692"/>
    </source>
</evidence>
<dbReference type="InterPro" id="IPR008266">
    <property type="entry name" value="Tyr_kinase_AS"/>
</dbReference>
<dbReference type="Pfam" id="PF07714">
    <property type="entry name" value="PK_Tyr_Ser-Thr"/>
    <property type="match status" value="1"/>
</dbReference>
<keyword evidence="3 16" id="KW-0812">Transmembrane</keyword>
<dbReference type="InterPro" id="IPR000719">
    <property type="entry name" value="Prot_kinase_dom"/>
</dbReference>
<dbReference type="OMA" id="SCGHIRP"/>
<feature type="domain" description="Ig-like" evidence="19">
    <location>
        <begin position="587"/>
        <end position="673"/>
    </location>
</feature>
<dbReference type="SMART" id="SM00409">
    <property type="entry name" value="IG"/>
    <property type="match status" value="7"/>
</dbReference>
<feature type="domain" description="Ig-like" evidence="19">
    <location>
        <begin position="244"/>
        <end position="346"/>
    </location>
</feature>
<keyword evidence="21" id="KW-1185">Reference proteome</keyword>
<feature type="active site" description="Proton acceptor" evidence="11">
    <location>
        <position position="1108"/>
    </location>
</feature>
<dbReference type="Gene3D" id="2.60.40.10">
    <property type="entry name" value="Immunoglobulins"/>
    <property type="match status" value="7"/>
</dbReference>
<feature type="non-terminal residue" evidence="20">
    <location>
        <position position="1413"/>
    </location>
</feature>
<dbReference type="PANTHER" id="PTHR24416:SF600">
    <property type="entry name" value="PDGF- AND VEGF-RECEPTOR RELATED, ISOFORM J"/>
    <property type="match status" value="1"/>
</dbReference>
<feature type="binding site" evidence="12">
    <location>
        <position position="1112"/>
    </location>
    <ligand>
        <name>ATP</name>
        <dbReference type="ChEBI" id="CHEBI:30616"/>
    </ligand>
</feature>
<evidence type="ECO:0000256" key="10">
    <source>
        <dbReference type="ARBA" id="ARBA00051243"/>
    </source>
</evidence>
<evidence type="ECO:0000256" key="15">
    <source>
        <dbReference type="PROSITE-ProRule" id="PRU10141"/>
    </source>
</evidence>
<keyword evidence="6" id="KW-1015">Disulfide bond</keyword>
<proteinExistence type="predicted"/>
<evidence type="ECO:0000256" key="8">
    <source>
        <dbReference type="ARBA" id="ARBA00023180"/>
    </source>
</evidence>
<reference evidence="20 21" key="1">
    <citation type="submission" date="2013-11" db="EMBL/GenBank/DDBJ databases">
        <title>Genome sequencing of Stegodyphus mimosarum.</title>
        <authorList>
            <person name="Bechsgaard J."/>
        </authorList>
    </citation>
    <scope>NUCLEOTIDE SEQUENCE [LARGE SCALE GENOMIC DNA]</scope>
</reference>
<feature type="binding site" evidence="13">
    <location>
        <position position="1126"/>
    </location>
    <ligand>
        <name>Mg(2+)</name>
        <dbReference type="ChEBI" id="CHEBI:18420"/>
    </ligand>
</feature>
<feature type="binding site" evidence="12 15">
    <location>
        <position position="900"/>
    </location>
    <ligand>
        <name>ATP</name>
        <dbReference type="ChEBI" id="CHEBI:30616"/>
    </ligand>
</feature>
<dbReference type="EC" id="2.7.10.1" evidence="2"/>
<dbReference type="GO" id="GO:0005886">
    <property type="term" value="C:plasma membrane"/>
    <property type="evidence" value="ECO:0007669"/>
    <property type="project" value="TreeGrafter"/>
</dbReference>
<feature type="transmembrane region" description="Helical" evidence="16">
    <location>
        <begin position="790"/>
        <end position="811"/>
    </location>
</feature>
<feature type="domain" description="Protein kinase" evidence="18">
    <location>
        <begin position="866"/>
        <end position="1244"/>
    </location>
</feature>
<sequence>MHSTRKVHILFHIIFCFGQGFANVHVFHPPILDNEESFIDVQTNSALEINCKGKYPLQWKIETEKAKVSKEIDSRLSITSSVNNSTQTVNKYESSLVLNHVDFGDTGTFICHYMGTTDFASSVNVTSIYVFVNDPVHLFVEISEAIAGHLLVLLQQHRKGVIRCLPTNSRTNVTLWKTEGDDVYGEMVELSPDVTFDPRVGFEIHYPTFYFSGLFQCRAYLGNAHQEINLTLMYIADTSHNPQPFIDTAEAQHPVVNGTFKLKCTVSVDPETRLFIDWSYPNKNNTGSRINETKAISRQKKVNGYMHQEVTTYLIVKDVQPSDSGTYVCSVTDHSQKTGRAEVNIFVFTSQQPVHVNFTTDIDISQPVVYQAGQDVRFVITVHAFPSISDVELVWKKNGEILLADGHYNIKIMPTTVVLEIYQLTRSDAATYILYGKTKDTTNSISILLEVKDKPIIVVRNAEPIYMIGKEYSLECHADGYPAPVVWWRWKPCKLPQDCKFDGFYGWIDVEPHGNFRFPNKDNVTLEYSDATSLSLVSYLYVTAYQSGYYICIASNVMGKDDAVVPFIVTDAENGFEISVSSKKPVEQDVVELTCKANIYNYSHVEWNWRPMFLEGDLVSLKNLSDVRLYKNVSAYSLSETIIFDGIKMNYSGEYECTASNIENNITETKHITIDVREIKKPVLNNTNMGGISIITAPGTLQEFYCYTDGIPFPEVTWKKDGKIFDVTNMSGVEITERNQRLTIRRVLERDSGFYECIVQNRGGVIKANITLDIFADADSLPGGLTTWEITAVVFFGVLGVVLILVISCLLQRIMKEKKQKKELDFMNHNIFERGYIDIFNPNLPIEDQIDLLPYNHHWEFPKERLKLGKTLGQGAFGRVVKAEAIGLIDGEASTTVAVKMLKEAADAEQRKALIAELKILIHIGRHLNIVNLLGAVTKNVAKGELYVIVEYCCFGNLRHFLLKHKGTFIDQLDHQSGQLDPTISTLPGSPFLNIKDNMAVYSNILGIAMDNPTYSEQSLNYADLAHQQVTNDSGTGISVLTNPSGSSINDRYFRNSFSHSPVGCSSECCNEELAKNHFITTCDLLCFAFQCARGMEYLASRKLIHRDLAARNVLLAKDNVVKICDFGLAKDCYKYSNYIKKSDGLLPIKWMAIESIRDRVYTSKSDVWSFGILLWEIFTLGSNPYPGIEINEEFFKKLKNGYRMEKPDLAPDKIYNLMKNCWLDDPNQRPDFTYLAENIGTLLESSVRKYYVELNTPYQVMNEELLNNNEYLQMSGTTNEEYTNMIDAPNSEQPIQYLNPLTTYDNITSVRPVGNGPIPKAPMEVVPMIQLDSLSEPWDQKSKARILSSETSCDEDMLNVTDTTYLNMSSSPEKEETDEYDSVFLEKKLPNNIHYANGFIQAMEEREISTRC</sequence>
<evidence type="ECO:0000256" key="9">
    <source>
        <dbReference type="ARBA" id="ARBA00023319"/>
    </source>
</evidence>
<protein>
    <recommendedName>
        <fullName evidence="2">receptor protein-tyrosine kinase</fullName>
        <ecNumber evidence="2">2.7.10.1</ecNumber>
    </recommendedName>
</protein>
<feature type="signal peptide" evidence="17">
    <location>
        <begin position="1"/>
        <end position="22"/>
    </location>
</feature>
<dbReference type="FunFam" id="1.10.510.10:FF:000373">
    <property type="entry name" value="Receptor protein-tyrosine kinase"/>
    <property type="match status" value="1"/>
</dbReference>
<keyword evidence="4 16" id="KW-1133">Transmembrane helix</keyword>
<dbReference type="GO" id="GO:0007169">
    <property type="term" value="P:cell surface receptor protein tyrosine kinase signaling pathway"/>
    <property type="evidence" value="ECO:0007669"/>
    <property type="project" value="TreeGrafter"/>
</dbReference>
<dbReference type="PROSITE" id="PS50011">
    <property type="entry name" value="PROTEIN_KINASE_DOM"/>
    <property type="match status" value="1"/>
</dbReference>
<evidence type="ECO:0000256" key="2">
    <source>
        <dbReference type="ARBA" id="ARBA00011902"/>
    </source>
</evidence>
<dbReference type="FunFam" id="3.30.200.20:FF:000384">
    <property type="entry name" value="Receptor protein-tyrosine kinase"/>
    <property type="match status" value="1"/>
</dbReference>
<feature type="chain" id="PRO_5001830561" description="receptor protein-tyrosine kinase" evidence="17">
    <location>
        <begin position="23"/>
        <end position="1413"/>
    </location>
</feature>
<name>A0A087UGW4_STEMI</name>
<evidence type="ECO:0000256" key="1">
    <source>
        <dbReference type="ARBA" id="ARBA00004167"/>
    </source>
</evidence>
<dbReference type="Pfam" id="PF00047">
    <property type="entry name" value="ig"/>
    <property type="match status" value="1"/>
</dbReference>
<dbReference type="CDD" id="cd00096">
    <property type="entry name" value="Ig"/>
    <property type="match status" value="1"/>
</dbReference>
<accession>A0A087UGW4</accession>
<dbReference type="PROSITE" id="PS50835">
    <property type="entry name" value="IG_LIKE"/>
    <property type="match status" value="5"/>
</dbReference>
<dbReference type="InterPro" id="IPR013098">
    <property type="entry name" value="Ig_I-set"/>
</dbReference>
<dbReference type="InterPro" id="IPR003599">
    <property type="entry name" value="Ig_sub"/>
</dbReference>
<dbReference type="PROSITE" id="PS00109">
    <property type="entry name" value="PROTEIN_KINASE_TYR"/>
    <property type="match status" value="1"/>
</dbReference>
<evidence type="ECO:0000256" key="12">
    <source>
        <dbReference type="PIRSR" id="PIRSR000615-2"/>
    </source>
</evidence>
<feature type="binding site" evidence="13">
    <location>
        <position position="1113"/>
    </location>
    <ligand>
        <name>Mg(2+)</name>
        <dbReference type="ChEBI" id="CHEBI:18420"/>
    </ligand>
</feature>
<keyword evidence="12 15" id="KW-0547">Nucleotide-binding</keyword>
<feature type="domain" description="Ig-like" evidence="19">
    <location>
        <begin position="455"/>
        <end position="570"/>
    </location>
</feature>
<dbReference type="InterPro" id="IPR013151">
    <property type="entry name" value="Immunoglobulin_dom"/>
</dbReference>
<dbReference type="InterPro" id="IPR011009">
    <property type="entry name" value="Kinase-like_dom_sf"/>
</dbReference>
<evidence type="ECO:0000256" key="14">
    <source>
        <dbReference type="PIRSR" id="PIRSR000615-4"/>
    </source>
</evidence>
<evidence type="ECO:0000256" key="4">
    <source>
        <dbReference type="ARBA" id="ARBA00022989"/>
    </source>
</evidence>
<dbReference type="PIRSF" id="PIRSF000615">
    <property type="entry name" value="TyrPK_CSF1-R"/>
    <property type="match status" value="1"/>
</dbReference>
<keyword evidence="13" id="KW-0479">Metal-binding</keyword>
<dbReference type="PROSITE" id="PS00107">
    <property type="entry name" value="PROTEIN_KINASE_ATP"/>
    <property type="match status" value="1"/>
</dbReference>
<keyword evidence="5 16" id="KW-0472">Membrane</keyword>
<evidence type="ECO:0000259" key="18">
    <source>
        <dbReference type="PROSITE" id="PS50011"/>
    </source>
</evidence>
<keyword evidence="9" id="KW-0393">Immunoglobulin domain</keyword>
<evidence type="ECO:0000313" key="21">
    <source>
        <dbReference type="Proteomes" id="UP000054359"/>
    </source>
</evidence>
<evidence type="ECO:0000259" key="19">
    <source>
        <dbReference type="PROSITE" id="PS50835"/>
    </source>
</evidence>
<dbReference type="Pfam" id="PF07679">
    <property type="entry name" value="I-set"/>
    <property type="match status" value="2"/>
</dbReference>
<gene>
    <name evidence="20" type="ORF">X975_22268</name>
</gene>
<dbReference type="OrthoDB" id="6417661at2759"/>
<evidence type="ECO:0000256" key="16">
    <source>
        <dbReference type="SAM" id="Phobius"/>
    </source>
</evidence>
<dbReference type="EMBL" id="KK119736">
    <property type="protein sequence ID" value="KFM76603.1"/>
    <property type="molecule type" value="Genomic_DNA"/>
</dbReference>
<keyword evidence="13" id="KW-0460">Magnesium</keyword>
<comment type="catalytic activity">
    <reaction evidence="10">
        <text>L-tyrosyl-[protein] + ATP = O-phospho-L-tyrosyl-[protein] + ADP + H(+)</text>
        <dbReference type="Rhea" id="RHEA:10596"/>
        <dbReference type="Rhea" id="RHEA-COMP:10136"/>
        <dbReference type="Rhea" id="RHEA-COMP:20101"/>
        <dbReference type="ChEBI" id="CHEBI:15378"/>
        <dbReference type="ChEBI" id="CHEBI:30616"/>
        <dbReference type="ChEBI" id="CHEBI:46858"/>
        <dbReference type="ChEBI" id="CHEBI:61978"/>
        <dbReference type="ChEBI" id="CHEBI:456216"/>
        <dbReference type="EC" id="2.7.10.1"/>
    </reaction>
</comment>
<evidence type="ECO:0000256" key="6">
    <source>
        <dbReference type="ARBA" id="ARBA00023157"/>
    </source>
</evidence>
<dbReference type="InterPro" id="IPR036179">
    <property type="entry name" value="Ig-like_dom_sf"/>
</dbReference>
<dbReference type="SUPFAM" id="SSF48726">
    <property type="entry name" value="Immunoglobulin"/>
    <property type="match status" value="5"/>
</dbReference>
<keyword evidence="12 15" id="KW-0067">ATP-binding</keyword>
<dbReference type="InterPro" id="IPR001245">
    <property type="entry name" value="Ser-Thr/Tyr_kinase_cat_dom"/>
</dbReference>
<keyword evidence="8" id="KW-0325">Glycoprotein</keyword>
<feature type="domain" description="Ig-like" evidence="19">
    <location>
        <begin position="29"/>
        <end position="126"/>
    </location>
</feature>
<dbReference type="InterPro" id="IPR017441">
    <property type="entry name" value="Protein_kinase_ATP_BS"/>
</dbReference>
<dbReference type="SUPFAM" id="SSF56112">
    <property type="entry name" value="Protein kinase-like (PK-like)"/>
    <property type="match status" value="1"/>
</dbReference>
<dbReference type="STRING" id="407821.A0A087UGW4"/>
<dbReference type="InterPro" id="IPR050122">
    <property type="entry name" value="RTK"/>
</dbReference>
<evidence type="ECO:0000256" key="13">
    <source>
        <dbReference type="PIRSR" id="PIRSR000615-3"/>
    </source>
</evidence>
<dbReference type="InterPro" id="IPR003598">
    <property type="entry name" value="Ig_sub2"/>
</dbReference>
<dbReference type="InterPro" id="IPR007110">
    <property type="entry name" value="Ig-like_dom"/>
</dbReference>
<dbReference type="GO" id="GO:0043235">
    <property type="term" value="C:receptor complex"/>
    <property type="evidence" value="ECO:0007669"/>
    <property type="project" value="TreeGrafter"/>
</dbReference>
<evidence type="ECO:0000256" key="11">
    <source>
        <dbReference type="PIRSR" id="PIRSR000615-1"/>
    </source>
</evidence>
<feature type="site" description="Important for interaction with phosphotyrosine-binding proteins" evidence="14">
    <location>
        <position position="1252"/>
    </location>
</feature>
<dbReference type="GO" id="GO:0046872">
    <property type="term" value="F:metal ion binding"/>
    <property type="evidence" value="ECO:0007669"/>
    <property type="project" value="UniProtKB-KW"/>
</dbReference>
<dbReference type="InterPro" id="IPR013783">
    <property type="entry name" value="Ig-like_fold"/>
</dbReference>
<dbReference type="PANTHER" id="PTHR24416">
    <property type="entry name" value="TYROSINE-PROTEIN KINASE RECEPTOR"/>
    <property type="match status" value="1"/>
</dbReference>
<feature type="domain" description="Ig-like" evidence="19">
    <location>
        <begin position="682"/>
        <end position="771"/>
    </location>
</feature>
<keyword evidence="17" id="KW-0732">Signal</keyword>
<evidence type="ECO:0000313" key="20">
    <source>
        <dbReference type="EMBL" id="KFM76603.1"/>
    </source>
</evidence>
<dbReference type="SMART" id="SM00219">
    <property type="entry name" value="TyrKc"/>
    <property type="match status" value="1"/>
</dbReference>
<dbReference type="InterPro" id="IPR020635">
    <property type="entry name" value="Tyr_kinase_cat_dom"/>
</dbReference>
<dbReference type="Gene3D" id="3.30.200.20">
    <property type="entry name" value="Phosphorylase Kinase, domain 1"/>
    <property type="match status" value="1"/>
</dbReference>
<dbReference type="GO" id="GO:0004714">
    <property type="term" value="F:transmembrane receptor protein tyrosine kinase activity"/>
    <property type="evidence" value="ECO:0007669"/>
    <property type="project" value="UniProtKB-EC"/>
</dbReference>
<dbReference type="Proteomes" id="UP000054359">
    <property type="component" value="Unassembled WGS sequence"/>
</dbReference>
<feature type="binding site" evidence="12">
    <location>
        <begin position="873"/>
        <end position="880"/>
    </location>
    <ligand>
        <name>ATP</name>
        <dbReference type="ChEBI" id="CHEBI:30616"/>
    </ligand>
</feature>
<dbReference type="SMART" id="SM00408">
    <property type="entry name" value="IGc2"/>
    <property type="match status" value="3"/>
</dbReference>